<evidence type="ECO:0000313" key="3">
    <source>
        <dbReference type="Proteomes" id="UP000026961"/>
    </source>
</evidence>
<dbReference type="HOGENOM" id="CLU_1104200_0_0_1"/>
<dbReference type="EnsemblPlants" id="OGLUM03G02670.1">
    <property type="protein sequence ID" value="OGLUM03G02670.1"/>
    <property type="gene ID" value="OGLUM03G02670"/>
</dbReference>
<dbReference type="Gramene" id="OGLUM03G02670.1">
    <property type="protein sequence ID" value="OGLUM03G02670.1"/>
    <property type="gene ID" value="OGLUM03G02670"/>
</dbReference>
<proteinExistence type="predicted"/>
<feature type="compositionally biased region" description="Low complexity" evidence="1">
    <location>
        <begin position="236"/>
        <end position="245"/>
    </location>
</feature>
<reference evidence="2" key="2">
    <citation type="submission" date="2018-05" db="EMBL/GenBank/DDBJ databases">
        <title>OgluRS3 (Oryza glumaepatula Reference Sequence Version 3).</title>
        <authorList>
            <person name="Zhang J."/>
            <person name="Kudrna D."/>
            <person name="Lee S."/>
            <person name="Talag J."/>
            <person name="Welchert J."/>
            <person name="Wing R.A."/>
        </authorList>
    </citation>
    <scope>NUCLEOTIDE SEQUENCE [LARGE SCALE GENOMIC DNA]</scope>
</reference>
<keyword evidence="3" id="KW-1185">Reference proteome</keyword>
<evidence type="ECO:0000256" key="1">
    <source>
        <dbReference type="SAM" id="MobiDB-lite"/>
    </source>
</evidence>
<name>A0A0D9Z1R2_9ORYZ</name>
<sequence length="252" mass="26448">MARRARSIWSGSAAGEWWGKRRLGFGNGSGFVFDRFGSCRVGVSVTVSLDGEVVGLDGKPLDLARVHYHRQTTARLTTTSLPHAFSPPPLLSRTLSPSPDHDFLLIAQLLYPSPRFGAPLASAAPAPSLCRHCPSAPLPKPLSSTTEGVVEVIRGSGVVVVGVVVEVVGGAVVIVVIEVVVGVVIEVVGVVIEVVGCHHLPPPTSSAAIASSPQSQRRPLDPAASPRRLPPPRVVAPPHAMRRPPSATAWPE</sequence>
<organism evidence="2">
    <name type="scientific">Oryza glumipatula</name>
    <dbReference type="NCBI Taxonomy" id="40148"/>
    <lineage>
        <taxon>Eukaryota</taxon>
        <taxon>Viridiplantae</taxon>
        <taxon>Streptophyta</taxon>
        <taxon>Embryophyta</taxon>
        <taxon>Tracheophyta</taxon>
        <taxon>Spermatophyta</taxon>
        <taxon>Magnoliopsida</taxon>
        <taxon>Liliopsida</taxon>
        <taxon>Poales</taxon>
        <taxon>Poaceae</taxon>
        <taxon>BOP clade</taxon>
        <taxon>Oryzoideae</taxon>
        <taxon>Oryzeae</taxon>
        <taxon>Oryzinae</taxon>
        <taxon>Oryza</taxon>
    </lineage>
</organism>
<dbReference type="AlphaFoldDB" id="A0A0D9Z1R2"/>
<feature type="region of interest" description="Disordered" evidence="1">
    <location>
        <begin position="205"/>
        <end position="252"/>
    </location>
</feature>
<protein>
    <submittedName>
        <fullName evidence="2">Uncharacterized protein</fullName>
    </submittedName>
</protein>
<accession>A0A0D9Z1R2</accession>
<dbReference type="Proteomes" id="UP000026961">
    <property type="component" value="Chromosome 3"/>
</dbReference>
<reference evidence="2" key="1">
    <citation type="submission" date="2015-04" db="UniProtKB">
        <authorList>
            <consortium name="EnsemblPlants"/>
        </authorList>
    </citation>
    <scope>IDENTIFICATION</scope>
</reference>
<evidence type="ECO:0000313" key="2">
    <source>
        <dbReference type="EnsemblPlants" id="OGLUM03G02670.1"/>
    </source>
</evidence>